<accession>A0A0Q3Q298</accession>
<proteinExistence type="predicted"/>
<evidence type="ECO:0000313" key="2">
    <source>
        <dbReference type="EMBL" id="KQK82308.1"/>
    </source>
</evidence>
<protein>
    <submittedName>
        <fullName evidence="2">Uncharacterized protein</fullName>
    </submittedName>
</protein>
<organism evidence="2 3">
    <name type="scientific">Amazona aestiva</name>
    <name type="common">Blue-fronted Amazon parrot</name>
    <dbReference type="NCBI Taxonomy" id="12930"/>
    <lineage>
        <taxon>Eukaryota</taxon>
        <taxon>Metazoa</taxon>
        <taxon>Chordata</taxon>
        <taxon>Craniata</taxon>
        <taxon>Vertebrata</taxon>
        <taxon>Euteleostomi</taxon>
        <taxon>Archelosauria</taxon>
        <taxon>Archosauria</taxon>
        <taxon>Dinosauria</taxon>
        <taxon>Saurischia</taxon>
        <taxon>Theropoda</taxon>
        <taxon>Coelurosauria</taxon>
        <taxon>Aves</taxon>
        <taxon>Neognathae</taxon>
        <taxon>Neoaves</taxon>
        <taxon>Telluraves</taxon>
        <taxon>Australaves</taxon>
        <taxon>Psittaciformes</taxon>
        <taxon>Psittacidae</taxon>
        <taxon>Amazona</taxon>
    </lineage>
</organism>
<evidence type="ECO:0000256" key="1">
    <source>
        <dbReference type="SAM" id="MobiDB-lite"/>
    </source>
</evidence>
<dbReference type="Proteomes" id="UP000051836">
    <property type="component" value="Unassembled WGS sequence"/>
</dbReference>
<sequence length="161" mass="16170">MENSSPGPGAQGAGATPRQPIRAGLALRRANGSGRLAEAGHRPAYRAPAPGLTRYDVSGGPPLATILESGTMPNVGRGSPAAILGSGAGRDWVQRRGPTGGSGGDSVRSVLAVSRWTRDEQPGPTSPVTVGVRIGTAVGLRQALEGLEECSEQPQGGLGAC</sequence>
<dbReference type="AlphaFoldDB" id="A0A0Q3Q298"/>
<feature type="region of interest" description="Disordered" evidence="1">
    <location>
        <begin position="68"/>
        <end position="107"/>
    </location>
</feature>
<comment type="caution">
    <text evidence="2">The sequence shown here is derived from an EMBL/GenBank/DDBJ whole genome shotgun (WGS) entry which is preliminary data.</text>
</comment>
<reference evidence="2 3" key="1">
    <citation type="submission" date="2015-10" db="EMBL/GenBank/DDBJ databases">
        <authorList>
            <person name="Gilbert D.G."/>
        </authorList>
    </citation>
    <scope>NUCLEOTIDE SEQUENCE [LARGE SCALE GENOMIC DNA]</scope>
    <source>
        <strain evidence="2">FVVF132</strain>
    </source>
</reference>
<evidence type="ECO:0000313" key="3">
    <source>
        <dbReference type="Proteomes" id="UP000051836"/>
    </source>
</evidence>
<keyword evidence="3" id="KW-1185">Reference proteome</keyword>
<gene>
    <name evidence="2" type="ORF">AAES_71539</name>
</gene>
<dbReference type="EMBL" id="LMAW01001903">
    <property type="protein sequence ID" value="KQK82308.1"/>
    <property type="molecule type" value="Genomic_DNA"/>
</dbReference>
<name>A0A0Q3Q298_AMAAE</name>
<feature type="region of interest" description="Disordered" evidence="1">
    <location>
        <begin position="1"/>
        <end position="56"/>
    </location>
</feature>